<keyword evidence="13" id="KW-1185">Reference proteome</keyword>
<dbReference type="PANTHER" id="PTHR43527:SF2">
    <property type="entry name" value="4-DIPHOSPHOCYTIDYL-2-C-METHYL-D-ERYTHRITOL KINASE, CHLOROPLASTIC"/>
    <property type="match status" value="1"/>
</dbReference>
<keyword evidence="6 9" id="KW-0418">Kinase</keyword>
<evidence type="ECO:0000256" key="8">
    <source>
        <dbReference type="ARBA" id="ARBA00032554"/>
    </source>
</evidence>
<dbReference type="PIRSF" id="PIRSF010376">
    <property type="entry name" value="IspE"/>
    <property type="match status" value="1"/>
</dbReference>
<dbReference type="GO" id="GO:0005524">
    <property type="term" value="F:ATP binding"/>
    <property type="evidence" value="ECO:0007669"/>
    <property type="project" value="UniProtKB-UniRule"/>
</dbReference>
<keyword evidence="9" id="KW-0414">Isoprene biosynthesis</keyword>
<dbReference type="Gene3D" id="3.30.230.10">
    <property type="match status" value="1"/>
</dbReference>
<evidence type="ECO:0000256" key="2">
    <source>
        <dbReference type="ARBA" id="ARBA00012052"/>
    </source>
</evidence>
<comment type="catalytic activity">
    <reaction evidence="9">
        <text>4-CDP-2-C-methyl-D-erythritol + ATP = 4-CDP-2-C-methyl-D-erythritol 2-phosphate + ADP + H(+)</text>
        <dbReference type="Rhea" id="RHEA:18437"/>
        <dbReference type="ChEBI" id="CHEBI:15378"/>
        <dbReference type="ChEBI" id="CHEBI:30616"/>
        <dbReference type="ChEBI" id="CHEBI:57823"/>
        <dbReference type="ChEBI" id="CHEBI:57919"/>
        <dbReference type="ChEBI" id="CHEBI:456216"/>
        <dbReference type="EC" id="2.7.1.148"/>
    </reaction>
</comment>
<evidence type="ECO:0000256" key="4">
    <source>
        <dbReference type="ARBA" id="ARBA00022679"/>
    </source>
</evidence>
<dbReference type="Proteomes" id="UP000569951">
    <property type="component" value="Unassembled WGS sequence"/>
</dbReference>
<dbReference type="InterPro" id="IPR006204">
    <property type="entry name" value="GHMP_kinase_N_dom"/>
</dbReference>
<dbReference type="InterPro" id="IPR020568">
    <property type="entry name" value="Ribosomal_Su5_D2-typ_SF"/>
</dbReference>
<feature type="active site" evidence="9">
    <location>
        <position position="134"/>
    </location>
</feature>
<dbReference type="Pfam" id="PF00288">
    <property type="entry name" value="GHMP_kinases_N"/>
    <property type="match status" value="1"/>
</dbReference>
<dbReference type="RefSeq" id="WP_343058320.1">
    <property type="nucleotide sequence ID" value="NZ_JACHHG010000006.1"/>
</dbReference>
<feature type="binding site" evidence="9">
    <location>
        <begin position="95"/>
        <end position="105"/>
    </location>
    <ligand>
        <name>ATP</name>
        <dbReference type="ChEBI" id="CHEBI:30616"/>
    </ligand>
</feature>
<dbReference type="InterPro" id="IPR036554">
    <property type="entry name" value="GHMP_kinase_C_sf"/>
</dbReference>
<comment type="similarity">
    <text evidence="1 9">Belongs to the GHMP kinase family. IspE subfamily.</text>
</comment>
<dbReference type="Pfam" id="PF08544">
    <property type="entry name" value="GHMP_kinases_C"/>
    <property type="match status" value="1"/>
</dbReference>
<feature type="active site" evidence="9">
    <location>
        <position position="13"/>
    </location>
</feature>
<sequence>MSAPILRRFAPAKINLGLAVTGRRADGYHTLHTLMVPLDVGDHLEVEAAAGLSLEVMGADLPRDRGNLVYRAAEAYLEAAGHPGGAALRLIKRLPLASGLGGGSSDAAAALLALAELYPTGPDLPALAARLGADVPFFLVGGPALAQGMGEILTPLELPPLHVVLVNSGVQVSAADAYRWRSGAFGDPLHLEALLEALHAGRALPYRNDLEPGVRARHPELAAVFAALEDSGLHSPLLSGSGGTCFALARTREAALQAAGHLAEAHPGWWVRAARVHPGPART</sequence>
<evidence type="ECO:0000259" key="11">
    <source>
        <dbReference type="Pfam" id="PF08544"/>
    </source>
</evidence>
<evidence type="ECO:0000256" key="5">
    <source>
        <dbReference type="ARBA" id="ARBA00022741"/>
    </source>
</evidence>
<evidence type="ECO:0000256" key="3">
    <source>
        <dbReference type="ARBA" id="ARBA00017473"/>
    </source>
</evidence>
<comment type="function">
    <text evidence="9">Catalyzes the phosphorylation of the position 2 hydroxy group of 4-diphosphocytidyl-2C-methyl-D-erythritol.</text>
</comment>
<evidence type="ECO:0000259" key="10">
    <source>
        <dbReference type="Pfam" id="PF00288"/>
    </source>
</evidence>
<name>A0A841I0R9_9DEIO</name>
<dbReference type="GO" id="GO:0019288">
    <property type="term" value="P:isopentenyl diphosphate biosynthetic process, methylerythritol 4-phosphate pathway"/>
    <property type="evidence" value="ECO:0007669"/>
    <property type="project" value="UniProtKB-UniRule"/>
</dbReference>
<dbReference type="SUPFAM" id="SSF54211">
    <property type="entry name" value="Ribosomal protein S5 domain 2-like"/>
    <property type="match status" value="1"/>
</dbReference>
<evidence type="ECO:0000256" key="1">
    <source>
        <dbReference type="ARBA" id="ARBA00009684"/>
    </source>
</evidence>
<dbReference type="PANTHER" id="PTHR43527">
    <property type="entry name" value="4-DIPHOSPHOCYTIDYL-2-C-METHYL-D-ERYTHRITOL KINASE, CHLOROPLASTIC"/>
    <property type="match status" value="1"/>
</dbReference>
<dbReference type="NCBIfam" id="TIGR00154">
    <property type="entry name" value="ispE"/>
    <property type="match status" value="1"/>
</dbReference>
<protein>
    <recommendedName>
        <fullName evidence="3 9">4-diphosphocytidyl-2-C-methyl-D-erythritol kinase</fullName>
        <shortName evidence="9">CMK</shortName>
        <ecNumber evidence="2 9">2.7.1.148</ecNumber>
    </recommendedName>
    <alternativeName>
        <fullName evidence="8 9">4-(cytidine-5'-diphospho)-2-C-methyl-D-erythritol kinase</fullName>
    </alternativeName>
</protein>
<feature type="domain" description="GHMP kinase N-terminal" evidence="10">
    <location>
        <begin position="67"/>
        <end position="142"/>
    </location>
</feature>
<dbReference type="InterPro" id="IPR013750">
    <property type="entry name" value="GHMP_kinase_C_dom"/>
</dbReference>
<comment type="pathway">
    <text evidence="9">Isoprenoid biosynthesis; isopentenyl diphosphate biosynthesis via DXP pathway; isopentenyl diphosphate from 1-deoxy-D-xylulose 5-phosphate: step 3/6.</text>
</comment>
<dbReference type="SUPFAM" id="SSF55060">
    <property type="entry name" value="GHMP Kinase, C-terminal domain"/>
    <property type="match status" value="1"/>
</dbReference>
<reference evidence="12 13" key="1">
    <citation type="submission" date="2020-08" db="EMBL/GenBank/DDBJ databases">
        <title>Genomic Encyclopedia of Type Strains, Phase IV (KMG-IV): sequencing the most valuable type-strain genomes for metagenomic binning, comparative biology and taxonomic classification.</title>
        <authorList>
            <person name="Goeker M."/>
        </authorList>
    </citation>
    <scope>NUCLEOTIDE SEQUENCE [LARGE SCALE GENOMIC DNA]</scope>
    <source>
        <strain evidence="12 13">DSM 21458</strain>
    </source>
</reference>
<feature type="domain" description="GHMP kinase C-terminal" evidence="11">
    <location>
        <begin position="196"/>
        <end position="264"/>
    </location>
</feature>
<evidence type="ECO:0000313" key="13">
    <source>
        <dbReference type="Proteomes" id="UP000569951"/>
    </source>
</evidence>
<dbReference type="Gene3D" id="3.30.70.890">
    <property type="entry name" value="GHMP kinase, C-terminal domain"/>
    <property type="match status" value="1"/>
</dbReference>
<dbReference type="NCBIfam" id="NF011202">
    <property type="entry name" value="PRK14608.1"/>
    <property type="match status" value="1"/>
</dbReference>
<comment type="caution">
    <text evidence="12">The sequence shown here is derived from an EMBL/GenBank/DDBJ whole genome shotgun (WGS) entry which is preliminary data.</text>
</comment>
<organism evidence="12 13">
    <name type="scientific">Deinobacterium chartae</name>
    <dbReference type="NCBI Taxonomy" id="521158"/>
    <lineage>
        <taxon>Bacteria</taxon>
        <taxon>Thermotogati</taxon>
        <taxon>Deinococcota</taxon>
        <taxon>Deinococci</taxon>
        <taxon>Deinococcales</taxon>
        <taxon>Deinococcaceae</taxon>
        <taxon>Deinobacterium</taxon>
    </lineage>
</organism>
<dbReference type="EMBL" id="JACHHG010000006">
    <property type="protein sequence ID" value="MBB6098574.1"/>
    <property type="molecule type" value="Genomic_DNA"/>
</dbReference>
<dbReference type="EC" id="2.7.1.148" evidence="2 9"/>
<evidence type="ECO:0000256" key="6">
    <source>
        <dbReference type="ARBA" id="ARBA00022777"/>
    </source>
</evidence>
<dbReference type="InterPro" id="IPR004424">
    <property type="entry name" value="IspE"/>
</dbReference>
<dbReference type="GO" id="GO:0050515">
    <property type="term" value="F:4-(cytidine 5'-diphospho)-2-C-methyl-D-erythritol kinase activity"/>
    <property type="evidence" value="ECO:0007669"/>
    <property type="project" value="UniProtKB-UniRule"/>
</dbReference>
<keyword evidence="5 9" id="KW-0547">Nucleotide-binding</keyword>
<dbReference type="GO" id="GO:0016114">
    <property type="term" value="P:terpenoid biosynthetic process"/>
    <property type="evidence" value="ECO:0007669"/>
    <property type="project" value="UniProtKB-UniRule"/>
</dbReference>
<accession>A0A841I0R9</accession>
<keyword evidence="7 9" id="KW-0067">ATP-binding</keyword>
<dbReference type="UniPathway" id="UPA00056">
    <property type="reaction ID" value="UER00094"/>
</dbReference>
<dbReference type="InterPro" id="IPR014721">
    <property type="entry name" value="Ribsml_uS5_D2-typ_fold_subgr"/>
</dbReference>
<gene>
    <name evidence="9" type="primary">ispE</name>
    <name evidence="12" type="ORF">HNR42_002008</name>
</gene>
<evidence type="ECO:0000256" key="7">
    <source>
        <dbReference type="ARBA" id="ARBA00022840"/>
    </source>
</evidence>
<dbReference type="AlphaFoldDB" id="A0A841I0R9"/>
<evidence type="ECO:0000256" key="9">
    <source>
        <dbReference type="HAMAP-Rule" id="MF_00061"/>
    </source>
</evidence>
<keyword evidence="4 9" id="KW-0808">Transferase</keyword>
<proteinExistence type="inferred from homology"/>
<dbReference type="HAMAP" id="MF_00061">
    <property type="entry name" value="IspE"/>
    <property type="match status" value="1"/>
</dbReference>
<evidence type="ECO:0000313" key="12">
    <source>
        <dbReference type="EMBL" id="MBB6098574.1"/>
    </source>
</evidence>